<reference evidence="2" key="1">
    <citation type="submission" date="2014-09" db="EMBL/GenBank/DDBJ databases">
        <authorList>
            <person name="Magalhaes I.L.F."/>
            <person name="Oliveira U."/>
            <person name="Santos F.R."/>
            <person name="Vidigal T.H.D.A."/>
            <person name="Brescovit A.D."/>
            <person name="Santos A.J."/>
        </authorList>
    </citation>
    <scope>NUCLEOTIDE SEQUENCE</scope>
    <source>
        <tissue evidence="2">Shoot tissue taken approximately 20 cm above the soil surface</tissue>
    </source>
</reference>
<accession>A0A0A9BXI0</accession>
<organism evidence="2">
    <name type="scientific">Arundo donax</name>
    <name type="common">Giant reed</name>
    <name type="synonym">Donax arundinaceus</name>
    <dbReference type="NCBI Taxonomy" id="35708"/>
    <lineage>
        <taxon>Eukaryota</taxon>
        <taxon>Viridiplantae</taxon>
        <taxon>Streptophyta</taxon>
        <taxon>Embryophyta</taxon>
        <taxon>Tracheophyta</taxon>
        <taxon>Spermatophyta</taxon>
        <taxon>Magnoliopsida</taxon>
        <taxon>Liliopsida</taxon>
        <taxon>Poales</taxon>
        <taxon>Poaceae</taxon>
        <taxon>PACMAD clade</taxon>
        <taxon>Arundinoideae</taxon>
        <taxon>Arundineae</taxon>
        <taxon>Arundo</taxon>
    </lineage>
</organism>
<reference evidence="2" key="2">
    <citation type="journal article" date="2015" name="Data Brief">
        <title>Shoot transcriptome of the giant reed, Arundo donax.</title>
        <authorList>
            <person name="Barrero R.A."/>
            <person name="Guerrero F.D."/>
            <person name="Moolhuijzen P."/>
            <person name="Goolsby J.A."/>
            <person name="Tidwell J."/>
            <person name="Bellgard S.E."/>
            <person name="Bellgard M.I."/>
        </authorList>
    </citation>
    <scope>NUCLEOTIDE SEQUENCE</scope>
    <source>
        <tissue evidence="2">Shoot tissue taken approximately 20 cm above the soil surface</tissue>
    </source>
</reference>
<evidence type="ECO:0000256" key="1">
    <source>
        <dbReference type="SAM" id="MobiDB-lite"/>
    </source>
</evidence>
<dbReference type="EMBL" id="GBRH01233928">
    <property type="protein sequence ID" value="JAD63967.1"/>
    <property type="molecule type" value="Transcribed_RNA"/>
</dbReference>
<sequence>MAPAPTRDADDPCSKPHPPSTHRSTTEIARGLTLGLSGAAAGERSEVEVGEAGAAVPDPSAAAALAPHALLGHRELAAAACYSSTSAVAASLGARGEMVAAWELVRVERRWRPT</sequence>
<evidence type="ECO:0000313" key="2">
    <source>
        <dbReference type="EMBL" id="JAD63967.1"/>
    </source>
</evidence>
<proteinExistence type="predicted"/>
<dbReference type="AlphaFoldDB" id="A0A0A9BXI0"/>
<feature type="region of interest" description="Disordered" evidence="1">
    <location>
        <begin position="1"/>
        <end position="27"/>
    </location>
</feature>
<name>A0A0A9BXI0_ARUDO</name>
<protein>
    <submittedName>
        <fullName evidence="2">Uncharacterized protein</fullName>
    </submittedName>
</protein>